<dbReference type="Pfam" id="PF00187">
    <property type="entry name" value="Chitin_bind_1"/>
    <property type="match status" value="1"/>
</dbReference>
<dbReference type="SMART" id="SM00270">
    <property type="entry name" value="ChtBD1"/>
    <property type="match status" value="1"/>
</dbReference>
<sequence length="87" mass="9781">MRGSAICVLVVLGLFVLRVSGDNVEEVGQAERECRAGVKECPEDECCSIWGWCGVTERYCGHDFCQSQCLIQTNNNRMRGIQSFFNK</sequence>
<accession>M0ZJ00</accession>
<evidence type="ECO:0000256" key="4">
    <source>
        <dbReference type="PROSITE-ProRule" id="PRU00261"/>
    </source>
</evidence>
<dbReference type="SUPFAM" id="SSF57016">
    <property type="entry name" value="Plant lectins/antimicrobial peptides"/>
    <property type="match status" value="1"/>
</dbReference>
<feature type="disulfide bond" evidence="4">
    <location>
        <begin position="65"/>
        <end position="69"/>
    </location>
</feature>
<evidence type="ECO:0000256" key="3">
    <source>
        <dbReference type="ARBA" id="ARBA00023157"/>
    </source>
</evidence>
<dbReference type="Proteomes" id="UP000011115">
    <property type="component" value="Unassembled WGS sequence"/>
</dbReference>
<keyword evidence="2 5" id="KW-0732">Signal</keyword>
<evidence type="ECO:0000256" key="5">
    <source>
        <dbReference type="SAM" id="SignalP"/>
    </source>
</evidence>
<dbReference type="CDD" id="cd00035">
    <property type="entry name" value="ChtBD1"/>
    <property type="match status" value="1"/>
</dbReference>
<evidence type="ECO:0000256" key="2">
    <source>
        <dbReference type="ARBA" id="ARBA00022729"/>
    </source>
</evidence>
<dbReference type="PROSITE" id="PS50941">
    <property type="entry name" value="CHIT_BIND_I_2"/>
    <property type="match status" value="1"/>
</dbReference>
<dbReference type="InterPro" id="IPR001002">
    <property type="entry name" value="Chitin-bd_1"/>
</dbReference>
<dbReference type="GO" id="GO:0008061">
    <property type="term" value="F:chitin binding"/>
    <property type="evidence" value="ECO:0007669"/>
    <property type="project" value="UniProtKB-UniRule"/>
</dbReference>
<evidence type="ECO:0000256" key="1">
    <source>
        <dbReference type="ARBA" id="ARBA00022669"/>
    </source>
</evidence>
<reference evidence="8" key="1">
    <citation type="journal article" date="2011" name="Nature">
        <title>Genome sequence and analysis of the tuber crop potato.</title>
        <authorList>
            <consortium name="The Potato Genome Sequencing Consortium"/>
        </authorList>
    </citation>
    <scope>NUCLEOTIDE SEQUENCE [LARGE SCALE GENOMIC DNA]</scope>
    <source>
        <strain evidence="8">cv. DM1-3 516 R44</strain>
    </source>
</reference>
<dbReference type="InterPro" id="IPR036861">
    <property type="entry name" value="Endochitinase-like_sf"/>
</dbReference>
<proteinExistence type="predicted"/>
<dbReference type="Gene3D" id="3.30.60.10">
    <property type="entry name" value="Endochitinase-like"/>
    <property type="match status" value="1"/>
</dbReference>
<protein>
    <submittedName>
        <fullName evidence="7">42kDa chitin-binding protein</fullName>
    </submittedName>
</protein>
<dbReference type="Gramene" id="PGSC0003DMT400001726">
    <property type="protein sequence ID" value="PGSC0003DMT400001726"/>
    <property type="gene ID" value="PGSC0003DMG400000645"/>
</dbReference>
<evidence type="ECO:0000313" key="8">
    <source>
        <dbReference type="Proteomes" id="UP000011115"/>
    </source>
</evidence>
<evidence type="ECO:0000313" key="7">
    <source>
        <dbReference type="EnsemblPlants" id="PGSC0003DMT400001726"/>
    </source>
</evidence>
<keyword evidence="8" id="KW-1185">Reference proteome</keyword>
<dbReference type="PaxDb" id="4113-PGSC0003DMT400001726"/>
<dbReference type="InParanoid" id="M0ZJ00"/>
<keyword evidence="3 4" id="KW-1015">Disulfide bond</keyword>
<feature type="disulfide bond" evidence="4">
    <location>
        <begin position="46"/>
        <end position="60"/>
    </location>
</feature>
<name>M0ZJ00_SOLTU</name>
<feature type="domain" description="Chitin-binding type-1" evidence="6">
    <location>
        <begin position="31"/>
        <end position="71"/>
    </location>
</feature>
<feature type="chain" id="PRO_5004010810" evidence="5">
    <location>
        <begin position="22"/>
        <end position="87"/>
    </location>
</feature>
<comment type="caution">
    <text evidence="4">Lacks conserved residue(s) required for the propagation of feature annotation.</text>
</comment>
<dbReference type="PROSITE" id="PS00026">
    <property type="entry name" value="CHIT_BIND_I_1"/>
    <property type="match status" value="1"/>
</dbReference>
<organism evidence="7 8">
    <name type="scientific">Solanum tuberosum</name>
    <name type="common">Potato</name>
    <dbReference type="NCBI Taxonomy" id="4113"/>
    <lineage>
        <taxon>Eukaryota</taxon>
        <taxon>Viridiplantae</taxon>
        <taxon>Streptophyta</taxon>
        <taxon>Embryophyta</taxon>
        <taxon>Tracheophyta</taxon>
        <taxon>Spermatophyta</taxon>
        <taxon>Magnoliopsida</taxon>
        <taxon>eudicotyledons</taxon>
        <taxon>Gunneridae</taxon>
        <taxon>Pentapetalae</taxon>
        <taxon>asterids</taxon>
        <taxon>lamiids</taxon>
        <taxon>Solanales</taxon>
        <taxon>Solanaceae</taxon>
        <taxon>Solanoideae</taxon>
        <taxon>Solaneae</taxon>
        <taxon>Solanum</taxon>
    </lineage>
</organism>
<feature type="signal peptide" evidence="5">
    <location>
        <begin position="1"/>
        <end position="21"/>
    </location>
</feature>
<feature type="disulfide bond" evidence="4">
    <location>
        <begin position="41"/>
        <end position="53"/>
    </location>
</feature>
<dbReference type="EnsemblPlants" id="PGSC0003DMT400001726">
    <property type="protein sequence ID" value="PGSC0003DMT400001726"/>
    <property type="gene ID" value="PGSC0003DMG400000645"/>
</dbReference>
<evidence type="ECO:0000259" key="6">
    <source>
        <dbReference type="PROSITE" id="PS50941"/>
    </source>
</evidence>
<dbReference type="HOGENOM" id="CLU_2487789_0_0_1"/>
<reference evidence="7" key="2">
    <citation type="submission" date="2015-06" db="UniProtKB">
        <authorList>
            <consortium name="EnsemblPlants"/>
        </authorList>
    </citation>
    <scope>IDENTIFICATION</scope>
    <source>
        <strain evidence="7">DM1-3 516 R44</strain>
    </source>
</reference>
<dbReference type="InterPro" id="IPR018371">
    <property type="entry name" value="Chitin-binding_1_CS"/>
</dbReference>
<keyword evidence="1 4" id="KW-0147">Chitin-binding</keyword>
<dbReference type="AlphaFoldDB" id="M0ZJ00"/>